<dbReference type="PANTHER" id="PTHR48207">
    <property type="entry name" value="SUCCINATE--HYDROXYMETHYLGLUTARATE COA-TRANSFERASE"/>
    <property type="match status" value="1"/>
</dbReference>
<gene>
    <name evidence="2" type="ORF">G9Q37_15500</name>
</gene>
<dbReference type="InterPro" id="IPR023606">
    <property type="entry name" value="CoA-Trfase_III_dom_1_sf"/>
</dbReference>
<dbReference type="AlphaFoldDB" id="A0A6G8IP48"/>
<dbReference type="Proteomes" id="UP000503162">
    <property type="component" value="Chromosome"/>
</dbReference>
<dbReference type="PANTHER" id="PTHR48207:SF3">
    <property type="entry name" value="SUCCINATE--HYDROXYMETHYLGLUTARATE COA-TRANSFERASE"/>
    <property type="match status" value="1"/>
</dbReference>
<accession>A0A6G8IP48</accession>
<organism evidence="2 3">
    <name type="scientific">Hydrogenophaga crocea</name>
    <dbReference type="NCBI Taxonomy" id="2716225"/>
    <lineage>
        <taxon>Bacteria</taxon>
        <taxon>Pseudomonadati</taxon>
        <taxon>Pseudomonadota</taxon>
        <taxon>Betaproteobacteria</taxon>
        <taxon>Burkholderiales</taxon>
        <taxon>Comamonadaceae</taxon>
        <taxon>Hydrogenophaga</taxon>
    </lineage>
</organism>
<keyword evidence="3" id="KW-1185">Reference proteome</keyword>
<reference evidence="2 3" key="1">
    <citation type="submission" date="2020-03" db="EMBL/GenBank/DDBJ databases">
        <title>Hydrogenophaga sp. nov. isolated from cyanobacterial mat.</title>
        <authorList>
            <person name="Thorat V."/>
            <person name="Kirdat K."/>
            <person name="Tiwarekar B."/>
            <person name="Costa E.D."/>
            <person name="Yadav A."/>
        </authorList>
    </citation>
    <scope>NUCLEOTIDE SEQUENCE [LARGE SCALE GENOMIC DNA]</scope>
    <source>
        <strain evidence="2 3">BA0156</strain>
    </source>
</reference>
<dbReference type="KEGG" id="hcz:G9Q37_15500"/>
<dbReference type="Gene3D" id="3.40.50.10540">
    <property type="entry name" value="Crotonobetainyl-coa:carnitine coa-transferase, domain 1"/>
    <property type="match status" value="1"/>
</dbReference>
<keyword evidence="1" id="KW-0808">Transferase</keyword>
<dbReference type="InterPro" id="IPR050483">
    <property type="entry name" value="CoA-transferase_III_domain"/>
</dbReference>
<protein>
    <submittedName>
        <fullName evidence="2">Uncharacterized protein</fullName>
    </submittedName>
</protein>
<sequence length="109" mass="11625">MSRWDCRTLTVLAALDRAGVPAGRIYTIADIAADPHYRARGMLDTVRMEDGTQLSVPGIVPKLSRTPGEHRCSAPALGQDTDAVLAEIGLSAQQISELKRRGVVAGSAR</sequence>
<evidence type="ECO:0000313" key="3">
    <source>
        <dbReference type="Proteomes" id="UP000503162"/>
    </source>
</evidence>
<dbReference type="InterPro" id="IPR003673">
    <property type="entry name" value="CoA-Trfase_fam_III"/>
</dbReference>
<dbReference type="Pfam" id="PF02515">
    <property type="entry name" value="CoA_transf_3"/>
    <property type="match status" value="1"/>
</dbReference>
<dbReference type="SUPFAM" id="SSF89796">
    <property type="entry name" value="CoA-transferase family III (CaiB/BaiF)"/>
    <property type="match status" value="1"/>
</dbReference>
<dbReference type="EMBL" id="CP049989">
    <property type="protein sequence ID" value="QIM54806.1"/>
    <property type="molecule type" value="Genomic_DNA"/>
</dbReference>
<evidence type="ECO:0000313" key="2">
    <source>
        <dbReference type="EMBL" id="QIM54806.1"/>
    </source>
</evidence>
<proteinExistence type="predicted"/>
<dbReference type="GO" id="GO:0008410">
    <property type="term" value="F:CoA-transferase activity"/>
    <property type="evidence" value="ECO:0007669"/>
    <property type="project" value="TreeGrafter"/>
</dbReference>
<evidence type="ECO:0000256" key="1">
    <source>
        <dbReference type="ARBA" id="ARBA00022679"/>
    </source>
</evidence>
<name>A0A6G8IP48_9BURK</name>